<dbReference type="Proteomes" id="UP001596413">
    <property type="component" value="Unassembled WGS sequence"/>
</dbReference>
<evidence type="ECO:0000313" key="2">
    <source>
        <dbReference type="EMBL" id="MFC7220986.1"/>
    </source>
</evidence>
<dbReference type="SUPFAM" id="SSF52540">
    <property type="entry name" value="P-loop containing nucleoside triphosphate hydrolases"/>
    <property type="match status" value="1"/>
</dbReference>
<evidence type="ECO:0000313" key="3">
    <source>
        <dbReference type="Proteomes" id="UP001596413"/>
    </source>
</evidence>
<dbReference type="Pfam" id="PF13614">
    <property type="entry name" value="AAA_31"/>
    <property type="match status" value="1"/>
</dbReference>
<accession>A0ABW2GPK3</accession>
<comment type="caution">
    <text evidence="2">The sequence shown here is derived from an EMBL/GenBank/DDBJ whole genome shotgun (WGS) entry which is preliminary data.</text>
</comment>
<dbReference type="PANTHER" id="PTHR13696:SF99">
    <property type="entry name" value="COBYRINIC ACID AC-DIAMIDE SYNTHASE"/>
    <property type="match status" value="1"/>
</dbReference>
<dbReference type="EMBL" id="JBHSZO010000046">
    <property type="protein sequence ID" value="MFC7220986.1"/>
    <property type="molecule type" value="Genomic_DNA"/>
</dbReference>
<dbReference type="Gene3D" id="3.40.50.300">
    <property type="entry name" value="P-loop containing nucleotide triphosphate hydrolases"/>
    <property type="match status" value="1"/>
</dbReference>
<organism evidence="2 3">
    <name type="scientific">Streptomyces polyrhachis</name>
    <dbReference type="NCBI Taxonomy" id="1282885"/>
    <lineage>
        <taxon>Bacteria</taxon>
        <taxon>Bacillati</taxon>
        <taxon>Actinomycetota</taxon>
        <taxon>Actinomycetes</taxon>
        <taxon>Kitasatosporales</taxon>
        <taxon>Streptomycetaceae</taxon>
        <taxon>Streptomyces</taxon>
    </lineage>
</organism>
<sequence>MLDDDEEVMPEYDRDALGATFAVGNGKGGVGKTTVVSNVAGLAAADGARVLIVDINGQGNVGRDLGYRDSPEDDRGKGLVDALVHGKPLQPIANVRPNLDVVPGGEYVSELPDMLRLAFPKQKFRQVLALAISLAPMARQYDAVFIDSAPENPPLEQLALAAARWMIAPTKSDAGSIKDGLGDIARQFAVVQRKVNSSLGLLGVVLFASGSRSSQIRRRARDKIGEVLGSDFYMFESTIRHAEAVGVDARDRGLLVHELEVAAANNPAFWELRAGDSDKPVISKTSSSVAEDFAQLAREIFTRVAELEGRA</sequence>
<dbReference type="RefSeq" id="WP_386418037.1">
    <property type="nucleotide sequence ID" value="NZ_JBHSZO010000046.1"/>
</dbReference>
<gene>
    <name evidence="2" type="ORF">ACFQLX_22925</name>
</gene>
<proteinExistence type="predicted"/>
<dbReference type="InterPro" id="IPR050678">
    <property type="entry name" value="DNA_Partitioning_ATPase"/>
</dbReference>
<name>A0ABW2GPK3_9ACTN</name>
<protein>
    <submittedName>
        <fullName evidence="2">ParA family protein</fullName>
    </submittedName>
</protein>
<keyword evidence="3" id="KW-1185">Reference proteome</keyword>
<dbReference type="InterPro" id="IPR027417">
    <property type="entry name" value="P-loop_NTPase"/>
</dbReference>
<feature type="domain" description="AAA" evidence="1">
    <location>
        <begin position="20"/>
        <end position="199"/>
    </location>
</feature>
<dbReference type="PANTHER" id="PTHR13696">
    <property type="entry name" value="P-LOOP CONTAINING NUCLEOSIDE TRIPHOSPHATE HYDROLASE"/>
    <property type="match status" value="1"/>
</dbReference>
<evidence type="ECO:0000259" key="1">
    <source>
        <dbReference type="Pfam" id="PF13614"/>
    </source>
</evidence>
<reference evidence="3" key="1">
    <citation type="journal article" date="2019" name="Int. J. Syst. Evol. Microbiol.">
        <title>The Global Catalogue of Microorganisms (GCM) 10K type strain sequencing project: providing services to taxonomists for standard genome sequencing and annotation.</title>
        <authorList>
            <consortium name="The Broad Institute Genomics Platform"/>
            <consortium name="The Broad Institute Genome Sequencing Center for Infectious Disease"/>
            <person name="Wu L."/>
            <person name="Ma J."/>
        </authorList>
    </citation>
    <scope>NUCLEOTIDE SEQUENCE [LARGE SCALE GENOMIC DNA]</scope>
    <source>
        <strain evidence="3">CGMCC 1.13681</strain>
    </source>
</reference>
<dbReference type="InterPro" id="IPR025669">
    <property type="entry name" value="AAA_dom"/>
</dbReference>